<dbReference type="GO" id="GO:0016020">
    <property type="term" value="C:membrane"/>
    <property type="evidence" value="ECO:0007669"/>
    <property type="project" value="TreeGrafter"/>
</dbReference>
<name>A0A9X7UDQ5_SPHYA</name>
<evidence type="ECO:0000259" key="3">
    <source>
        <dbReference type="Pfam" id="PF01757"/>
    </source>
</evidence>
<feature type="transmembrane region" description="Helical" evidence="2">
    <location>
        <begin position="211"/>
        <end position="230"/>
    </location>
</feature>
<sequence length="367" mass="39960">MKIKSIQYLRGVAALLVLVAHTFEHQFARPPLWLTRFGPFGVIMFFVISGFIMVLISSERKFDAWAFIRRRIVRVVPLYWLTTIAIALIAIATPHLLRSTEFSVSHLLLSLLFVPHADPSGTLSPLLKPGWTLNYEIFFYAVFAVFAGFTAGLRVALVTSFFAILIVLGAWIGDSVAILHFYTRPIIGAFCIGMVVGLATLRGYSLKGNGALLSAVGLLSAACLVLAFSLELRGSLVTTASLAFGAAGLLLLGIALDERVPTWQLGLLIGNASYSIYLTHMFAVAAIVAVVRRASHGFLLQWITPSAAIIFGVLIGITVYRLVEEPLLARFQRPQPTPNIAPESALPAPGDGGPLELMRDTVRRESR</sequence>
<evidence type="ECO:0000313" key="4">
    <source>
        <dbReference type="EMBL" id="QNG48486.1"/>
    </source>
</evidence>
<keyword evidence="2" id="KW-0812">Transmembrane</keyword>
<dbReference type="Proteomes" id="UP000515377">
    <property type="component" value="Chromosome"/>
</dbReference>
<feature type="transmembrane region" description="Helical" evidence="2">
    <location>
        <begin position="186"/>
        <end position="204"/>
    </location>
</feature>
<feature type="transmembrane region" description="Helical" evidence="2">
    <location>
        <begin position="236"/>
        <end position="256"/>
    </location>
</feature>
<evidence type="ECO:0000256" key="2">
    <source>
        <dbReference type="SAM" id="Phobius"/>
    </source>
</evidence>
<dbReference type="GO" id="GO:0016747">
    <property type="term" value="F:acyltransferase activity, transferring groups other than amino-acyl groups"/>
    <property type="evidence" value="ECO:0007669"/>
    <property type="project" value="InterPro"/>
</dbReference>
<dbReference type="GO" id="GO:0000271">
    <property type="term" value="P:polysaccharide biosynthetic process"/>
    <property type="evidence" value="ECO:0007669"/>
    <property type="project" value="TreeGrafter"/>
</dbReference>
<evidence type="ECO:0000313" key="5">
    <source>
        <dbReference type="Proteomes" id="UP000515377"/>
    </source>
</evidence>
<keyword evidence="2" id="KW-1133">Transmembrane helix</keyword>
<feature type="transmembrane region" description="Helical" evidence="2">
    <location>
        <begin position="302"/>
        <end position="323"/>
    </location>
</feature>
<dbReference type="InterPro" id="IPR002656">
    <property type="entry name" value="Acyl_transf_3_dom"/>
</dbReference>
<evidence type="ECO:0000256" key="1">
    <source>
        <dbReference type="SAM" id="MobiDB-lite"/>
    </source>
</evidence>
<dbReference type="Pfam" id="PF01757">
    <property type="entry name" value="Acyl_transf_3"/>
    <property type="match status" value="1"/>
</dbReference>
<keyword evidence="4" id="KW-0808">Transferase</keyword>
<organism evidence="4 5">
    <name type="scientific">Sphingobium yanoikuyae</name>
    <name type="common">Sphingomonas yanoikuyae</name>
    <dbReference type="NCBI Taxonomy" id="13690"/>
    <lineage>
        <taxon>Bacteria</taxon>
        <taxon>Pseudomonadati</taxon>
        <taxon>Pseudomonadota</taxon>
        <taxon>Alphaproteobacteria</taxon>
        <taxon>Sphingomonadales</taxon>
        <taxon>Sphingomonadaceae</taxon>
        <taxon>Sphingobium</taxon>
    </lineage>
</organism>
<feature type="region of interest" description="Disordered" evidence="1">
    <location>
        <begin position="334"/>
        <end position="367"/>
    </location>
</feature>
<feature type="transmembrane region" description="Helical" evidence="2">
    <location>
        <begin position="268"/>
        <end position="290"/>
    </location>
</feature>
<accession>A0A9X7UDQ5</accession>
<dbReference type="EMBL" id="CP060122">
    <property type="protein sequence ID" value="QNG48486.1"/>
    <property type="molecule type" value="Genomic_DNA"/>
</dbReference>
<feature type="transmembrane region" description="Helical" evidence="2">
    <location>
        <begin position="78"/>
        <end position="97"/>
    </location>
</feature>
<feature type="transmembrane region" description="Helical" evidence="2">
    <location>
        <begin position="38"/>
        <end position="57"/>
    </location>
</feature>
<feature type="domain" description="Acyltransferase 3" evidence="3">
    <location>
        <begin position="4"/>
        <end position="319"/>
    </location>
</feature>
<keyword evidence="4" id="KW-0012">Acyltransferase</keyword>
<keyword evidence="2" id="KW-0472">Membrane</keyword>
<feature type="transmembrane region" description="Helical" evidence="2">
    <location>
        <begin position="137"/>
        <end position="156"/>
    </location>
</feature>
<dbReference type="InterPro" id="IPR050879">
    <property type="entry name" value="Acyltransferase_3"/>
</dbReference>
<dbReference type="PANTHER" id="PTHR23028">
    <property type="entry name" value="ACETYLTRANSFERASE"/>
    <property type="match status" value="1"/>
</dbReference>
<dbReference type="PANTHER" id="PTHR23028:SF131">
    <property type="entry name" value="BLR2367 PROTEIN"/>
    <property type="match status" value="1"/>
</dbReference>
<proteinExistence type="predicted"/>
<feature type="compositionally biased region" description="Basic and acidic residues" evidence="1">
    <location>
        <begin position="357"/>
        <end position="367"/>
    </location>
</feature>
<dbReference type="AlphaFoldDB" id="A0A9X7UDQ5"/>
<feature type="transmembrane region" description="Helical" evidence="2">
    <location>
        <begin position="161"/>
        <end position="180"/>
    </location>
</feature>
<gene>
    <name evidence="4" type="ORF">H3V42_13710</name>
</gene>
<reference evidence="4 5" key="1">
    <citation type="submission" date="2020-07" db="EMBL/GenBank/DDBJ databases">
        <title>Whole genome sequence of Sphingobium yanoikuyae A3.</title>
        <authorList>
            <person name="Han S.-S."/>
        </authorList>
    </citation>
    <scope>NUCLEOTIDE SEQUENCE [LARGE SCALE GENOMIC DNA]</scope>
    <source>
        <strain evidence="4 5">A3</strain>
    </source>
</reference>
<protein>
    <submittedName>
        <fullName evidence="4">Acyltransferase</fullName>
    </submittedName>
</protein>